<keyword evidence="2" id="KW-0812">Transmembrane</keyword>
<evidence type="ECO:0000256" key="1">
    <source>
        <dbReference type="SAM" id="MobiDB-lite"/>
    </source>
</evidence>
<evidence type="ECO:0000256" key="2">
    <source>
        <dbReference type="SAM" id="Phobius"/>
    </source>
</evidence>
<evidence type="ECO:0000259" key="3">
    <source>
        <dbReference type="Pfam" id="PF26525"/>
    </source>
</evidence>
<dbReference type="Pfam" id="PF26525">
    <property type="entry name" value="DUF8174"/>
    <property type="match status" value="1"/>
</dbReference>
<dbReference type="Proteomes" id="UP000199147">
    <property type="component" value="Unassembled WGS sequence"/>
</dbReference>
<feature type="domain" description="DUF8174" evidence="3">
    <location>
        <begin position="74"/>
        <end position="203"/>
    </location>
</feature>
<organism evidence="4 5">
    <name type="scientific">Mycolicibacterium neworleansense</name>
    <dbReference type="NCBI Taxonomy" id="146018"/>
    <lineage>
        <taxon>Bacteria</taxon>
        <taxon>Bacillati</taxon>
        <taxon>Actinomycetota</taxon>
        <taxon>Actinomycetes</taxon>
        <taxon>Mycobacteriales</taxon>
        <taxon>Mycobacteriaceae</taxon>
        <taxon>Mycolicibacterium</taxon>
    </lineage>
</organism>
<protein>
    <recommendedName>
        <fullName evidence="3">DUF8174 domain-containing protein</fullName>
    </recommendedName>
</protein>
<proteinExistence type="predicted"/>
<dbReference type="EMBL" id="CWKH01000001">
    <property type="protein sequence ID" value="CRZ13765.1"/>
    <property type="molecule type" value="Genomic_DNA"/>
</dbReference>
<name>A0A0H5RHV4_9MYCO</name>
<dbReference type="OrthoDB" id="4761684at2"/>
<dbReference type="AlphaFoldDB" id="A0A0H5RHV4"/>
<accession>A0A0H5RHV4</accession>
<gene>
    <name evidence="4" type="ORF">BN2156_00605</name>
</gene>
<dbReference type="InterPro" id="IPR058487">
    <property type="entry name" value="DUF8174"/>
</dbReference>
<keyword evidence="2" id="KW-0472">Membrane</keyword>
<feature type="transmembrane region" description="Helical" evidence="2">
    <location>
        <begin position="46"/>
        <end position="66"/>
    </location>
</feature>
<keyword evidence="2" id="KW-1133">Transmembrane helix</keyword>
<sequence>MTGSYQYPEQTPPQQYPEQVPSAPSAYPGTLPPPVPYPTRRRWPKILAGLLVVVALAGVLTAVLVAGRRGPAAPVVVSDARAQAAIQEYLNALLDGDDETVARHTLCGLYDGVKDRKSDLAVAGLASDAFRKQFSQVEVTGIDANVPWSTTQAQVLFSMRVAPAGGTARGQRALDENQQGVAQLLVKKNGKDEQVLVCSYVLRTGGLY</sequence>
<feature type="region of interest" description="Disordered" evidence="1">
    <location>
        <begin position="1"/>
        <end position="33"/>
    </location>
</feature>
<reference evidence="5" key="1">
    <citation type="submission" date="2015-07" db="EMBL/GenBank/DDBJ databases">
        <authorList>
            <person name="Urmite Genomes"/>
        </authorList>
    </citation>
    <scope>NUCLEOTIDE SEQUENCE [LARGE SCALE GENOMIC DNA]</scope>
    <source>
        <strain evidence="5">type strain: ATCC 49404</strain>
    </source>
</reference>
<keyword evidence="5" id="KW-1185">Reference proteome</keyword>
<evidence type="ECO:0000313" key="5">
    <source>
        <dbReference type="Proteomes" id="UP000199147"/>
    </source>
</evidence>
<evidence type="ECO:0000313" key="4">
    <source>
        <dbReference type="EMBL" id="CRZ13765.1"/>
    </source>
</evidence>
<dbReference type="RefSeq" id="WP_090510078.1">
    <property type="nucleotide sequence ID" value="NZ_CWKH01000001.1"/>
</dbReference>